<dbReference type="Pfam" id="PF03358">
    <property type="entry name" value="FMN_red"/>
    <property type="match status" value="1"/>
</dbReference>
<dbReference type="GO" id="GO:0016491">
    <property type="term" value="F:oxidoreductase activity"/>
    <property type="evidence" value="ECO:0007669"/>
    <property type="project" value="InterPro"/>
</dbReference>
<dbReference type="PANTHER" id="PTHR30543:SF21">
    <property type="entry name" value="NAD(P)H-DEPENDENT FMN REDUCTASE LOT6"/>
    <property type="match status" value="1"/>
</dbReference>
<dbReference type="RefSeq" id="WP_136460690.1">
    <property type="nucleotide sequence ID" value="NZ_SRSF01000015.1"/>
</dbReference>
<dbReference type="OrthoDB" id="5767802at2"/>
<dbReference type="InterPro" id="IPR005025">
    <property type="entry name" value="FMN_Rdtase-like_dom"/>
</dbReference>
<dbReference type="EMBL" id="SRSF01000015">
    <property type="protein sequence ID" value="THH34603.1"/>
    <property type="molecule type" value="Genomic_DNA"/>
</dbReference>
<organism evidence="2 3">
    <name type="scientific">Neolewinella litorea</name>
    <dbReference type="NCBI Taxonomy" id="2562452"/>
    <lineage>
        <taxon>Bacteria</taxon>
        <taxon>Pseudomonadati</taxon>
        <taxon>Bacteroidota</taxon>
        <taxon>Saprospiria</taxon>
        <taxon>Saprospirales</taxon>
        <taxon>Lewinellaceae</taxon>
        <taxon>Neolewinella</taxon>
    </lineage>
</organism>
<proteinExistence type="predicted"/>
<evidence type="ECO:0000313" key="2">
    <source>
        <dbReference type="EMBL" id="THH34603.1"/>
    </source>
</evidence>
<sequence length="177" mass="19251">MKRILALAGSNHSRSINHQLVTFAASLIEDAEVTVLDLRSWDIPVYSIDMDPDQTPGRITFLIGQLDQYDGFILASPEHNGGPSAFLKNIFDWLTRRSQKVMDGKPLVLMATSTGRGGAAKHLPYLEGALPRLGANVVATYSLPSFNHTMVDGQLSGEPLAELQSRLDTLLAAVHQA</sequence>
<dbReference type="AlphaFoldDB" id="A0A4V3XJW4"/>
<comment type="caution">
    <text evidence="2">The sequence shown here is derived from an EMBL/GenBank/DDBJ whole genome shotgun (WGS) entry which is preliminary data.</text>
</comment>
<evidence type="ECO:0000313" key="3">
    <source>
        <dbReference type="Proteomes" id="UP000308528"/>
    </source>
</evidence>
<dbReference type="SUPFAM" id="SSF52218">
    <property type="entry name" value="Flavoproteins"/>
    <property type="match status" value="1"/>
</dbReference>
<dbReference type="Gene3D" id="3.40.50.360">
    <property type="match status" value="1"/>
</dbReference>
<evidence type="ECO:0000259" key="1">
    <source>
        <dbReference type="Pfam" id="PF03358"/>
    </source>
</evidence>
<dbReference type="InterPro" id="IPR050712">
    <property type="entry name" value="NAD(P)H-dep_reductase"/>
</dbReference>
<dbReference type="Proteomes" id="UP000308528">
    <property type="component" value="Unassembled WGS sequence"/>
</dbReference>
<accession>A0A4V3XJW4</accession>
<gene>
    <name evidence="2" type="ORF">E4021_17350</name>
</gene>
<name>A0A4V3XJW4_9BACT</name>
<dbReference type="PANTHER" id="PTHR30543">
    <property type="entry name" value="CHROMATE REDUCTASE"/>
    <property type="match status" value="1"/>
</dbReference>
<protein>
    <submittedName>
        <fullName evidence="2">NAD(P)H-dependent oxidoreductase</fullName>
    </submittedName>
</protein>
<keyword evidence="3" id="KW-1185">Reference proteome</keyword>
<dbReference type="GO" id="GO:0005829">
    <property type="term" value="C:cytosol"/>
    <property type="evidence" value="ECO:0007669"/>
    <property type="project" value="TreeGrafter"/>
</dbReference>
<feature type="domain" description="NADPH-dependent FMN reductase-like" evidence="1">
    <location>
        <begin position="3"/>
        <end position="141"/>
    </location>
</feature>
<reference evidence="2 3" key="1">
    <citation type="submission" date="2019-04" db="EMBL/GenBank/DDBJ databases">
        <title>Lewinella litorea sp. nov., isolated from a marine sand.</title>
        <authorList>
            <person name="Yoon J.-H."/>
        </authorList>
    </citation>
    <scope>NUCLEOTIDE SEQUENCE [LARGE SCALE GENOMIC DNA]</scope>
    <source>
        <strain evidence="2 3">HSMS-39</strain>
    </source>
</reference>
<dbReference type="GO" id="GO:0010181">
    <property type="term" value="F:FMN binding"/>
    <property type="evidence" value="ECO:0007669"/>
    <property type="project" value="TreeGrafter"/>
</dbReference>
<dbReference type="InterPro" id="IPR029039">
    <property type="entry name" value="Flavoprotein-like_sf"/>
</dbReference>